<evidence type="ECO:0000313" key="1">
    <source>
        <dbReference type="EMBL" id="MEQ6290645.1"/>
    </source>
</evidence>
<evidence type="ECO:0008006" key="3">
    <source>
        <dbReference type="Google" id="ProtNLM"/>
    </source>
</evidence>
<dbReference type="Proteomes" id="UP001433638">
    <property type="component" value="Unassembled WGS sequence"/>
</dbReference>
<proteinExistence type="predicted"/>
<organism evidence="1 2">
    <name type="scientific">Vogesella oryzagri</name>
    <dbReference type="NCBI Taxonomy" id="3160864"/>
    <lineage>
        <taxon>Bacteria</taxon>
        <taxon>Pseudomonadati</taxon>
        <taxon>Pseudomonadota</taxon>
        <taxon>Betaproteobacteria</taxon>
        <taxon>Neisseriales</taxon>
        <taxon>Chromobacteriaceae</taxon>
        <taxon>Vogesella</taxon>
    </lineage>
</organism>
<gene>
    <name evidence="1" type="ORF">ABNW52_08455</name>
</gene>
<sequence length="139" mass="15807">MDYQAFLRALETHALPAEQFDHQAHLQAAWAYRRSYTAREAAARCARALSRYAMAKGAPQKYHHTVTLAFLTIIYSRLEQAPAQAMDWQAFVAANADLLHDARSLLGQHYSEQKLQDDNARRRFVEPDLAPLPVSCLTH</sequence>
<reference evidence="1" key="1">
    <citation type="submission" date="2024-06" db="EMBL/GenBank/DDBJ databases">
        <title>Genome sequence of Vogesella sp. MAHUQ-64.</title>
        <authorList>
            <person name="Huq M.A."/>
        </authorList>
    </citation>
    <scope>NUCLEOTIDE SEQUENCE</scope>
    <source>
        <strain evidence="1">MAHUQ-64</strain>
    </source>
</reference>
<protein>
    <recommendedName>
        <fullName evidence="3">HEPN domain-containing protein</fullName>
    </recommendedName>
</protein>
<evidence type="ECO:0000313" key="2">
    <source>
        <dbReference type="Proteomes" id="UP001433638"/>
    </source>
</evidence>
<comment type="caution">
    <text evidence="1">The sequence shown here is derived from an EMBL/GenBank/DDBJ whole genome shotgun (WGS) entry which is preliminary data.</text>
</comment>
<dbReference type="EMBL" id="JBEFLD010000004">
    <property type="protein sequence ID" value="MEQ6290645.1"/>
    <property type="molecule type" value="Genomic_DNA"/>
</dbReference>
<keyword evidence="2" id="KW-1185">Reference proteome</keyword>
<accession>A0ABV1M4Y9</accession>
<dbReference type="RefSeq" id="WP_349586343.1">
    <property type="nucleotide sequence ID" value="NZ_JBEFLD010000004.1"/>
</dbReference>
<name>A0ABV1M4Y9_9NEIS</name>